<organism evidence="2 3">
    <name type="scientific">Calocera cornea HHB12733</name>
    <dbReference type="NCBI Taxonomy" id="1353952"/>
    <lineage>
        <taxon>Eukaryota</taxon>
        <taxon>Fungi</taxon>
        <taxon>Dikarya</taxon>
        <taxon>Basidiomycota</taxon>
        <taxon>Agaricomycotina</taxon>
        <taxon>Dacrymycetes</taxon>
        <taxon>Dacrymycetales</taxon>
        <taxon>Dacrymycetaceae</taxon>
        <taxon>Calocera</taxon>
    </lineage>
</organism>
<dbReference type="InterPro" id="IPR035992">
    <property type="entry name" value="Ricin_B-like_lectins"/>
</dbReference>
<dbReference type="Pfam" id="PF14200">
    <property type="entry name" value="RicinB_lectin_2"/>
    <property type="match status" value="1"/>
</dbReference>
<feature type="domain" description="Ricin B lectin" evidence="1">
    <location>
        <begin position="70"/>
        <end position="149"/>
    </location>
</feature>
<name>A0A165IHF7_9BASI</name>
<evidence type="ECO:0000313" key="3">
    <source>
        <dbReference type="Proteomes" id="UP000076842"/>
    </source>
</evidence>
<reference evidence="2 3" key="1">
    <citation type="journal article" date="2016" name="Mol. Biol. Evol.">
        <title>Comparative Genomics of Early-Diverging Mushroom-Forming Fungi Provides Insights into the Origins of Lignocellulose Decay Capabilities.</title>
        <authorList>
            <person name="Nagy L.G."/>
            <person name="Riley R."/>
            <person name="Tritt A."/>
            <person name="Adam C."/>
            <person name="Daum C."/>
            <person name="Floudas D."/>
            <person name="Sun H."/>
            <person name="Yadav J.S."/>
            <person name="Pangilinan J."/>
            <person name="Larsson K.H."/>
            <person name="Matsuura K."/>
            <person name="Barry K."/>
            <person name="Labutti K."/>
            <person name="Kuo R."/>
            <person name="Ohm R.A."/>
            <person name="Bhattacharya S.S."/>
            <person name="Shirouzu T."/>
            <person name="Yoshinaga Y."/>
            <person name="Martin F.M."/>
            <person name="Grigoriev I.V."/>
            <person name="Hibbett D.S."/>
        </authorList>
    </citation>
    <scope>NUCLEOTIDE SEQUENCE [LARGE SCALE GENOMIC DNA]</scope>
    <source>
        <strain evidence="2 3">HHB12733</strain>
    </source>
</reference>
<accession>A0A165IHF7</accession>
<gene>
    <name evidence="2" type="ORF">CALCODRAFT_109039</name>
</gene>
<keyword evidence="3" id="KW-1185">Reference proteome</keyword>
<dbReference type="InterPro" id="IPR000772">
    <property type="entry name" value="Ricin_B_lectin"/>
</dbReference>
<evidence type="ECO:0000313" key="2">
    <source>
        <dbReference type="EMBL" id="KZT60581.1"/>
    </source>
</evidence>
<dbReference type="EMBL" id="KV423930">
    <property type="protein sequence ID" value="KZT60581.1"/>
    <property type="molecule type" value="Genomic_DNA"/>
</dbReference>
<sequence length="455" mass="50970">MARQLEQIQDVIVQSRSLTPGTPDSSFANQMLPEGVYQIINVSTGRAIERGHTGTDDTFLVPALECRSRRQLWSVMYSPRHEKGYWIRSLFDGQVLDNLARGTLPWAGAYKLHGDTWQTWEIEPKSEAGGSTTYTIKTVCNGSVLDSNCPKLSQCTRIHCRGKRADAVSQEWNFVLLELRPPPKAESVFGLQDALFIQNKYSKGYLTQQDDLNQPEHPNITAQQDATSGSAWHFLYATKPGVTGPNKVFYIMSAYYGSALDHCNQRFLHASVGLKDNDHLWWEVIPSGECTVLFKNRASGRLLCHGAPNGTEQAQTMDEAEYQNPMCQWHVSDTPRGQEHHDTCIIYDPYLYLNDPIPALQPTSSTAGSLLQVPTANKAATSVPWQNSLTVRRRRELEEAAQKERKLLAKVAGQGYSTFVLGPDEIDAANKVEWESVKLFNVSDTTGKGYREPRC</sequence>
<proteinExistence type="predicted"/>
<dbReference type="AlphaFoldDB" id="A0A165IHF7"/>
<protein>
    <recommendedName>
        <fullName evidence="1">Ricin B lectin domain-containing protein</fullName>
    </recommendedName>
</protein>
<dbReference type="SUPFAM" id="SSF50370">
    <property type="entry name" value="Ricin B-like lectins"/>
    <property type="match status" value="1"/>
</dbReference>
<evidence type="ECO:0000259" key="1">
    <source>
        <dbReference type="Pfam" id="PF14200"/>
    </source>
</evidence>
<dbReference type="InParanoid" id="A0A165IHF7"/>
<dbReference type="Gene3D" id="2.80.10.50">
    <property type="match status" value="1"/>
</dbReference>
<dbReference type="Proteomes" id="UP000076842">
    <property type="component" value="Unassembled WGS sequence"/>
</dbReference>
<dbReference type="OrthoDB" id="3228793at2759"/>